<dbReference type="AlphaFoldDB" id="A0A2R5FZB6"/>
<dbReference type="EMBL" id="BDUD01000002">
    <property type="protein sequence ID" value="GBG23399.1"/>
    <property type="molecule type" value="Genomic_DNA"/>
</dbReference>
<keyword evidence="2" id="KW-1185">Reference proteome</keyword>
<protein>
    <submittedName>
        <fullName evidence="1">Uncharacterized protein</fullName>
    </submittedName>
</protein>
<evidence type="ECO:0000313" key="2">
    <source>
        <dbReference type="Proteomes" id="UP000245124"/>
    </source>
</evidence>
<evidence type="ECO:0000313" key="1">
    <source>
        <dbReference type="EMBL" id="GBG23399.1"/>
    </source>
</evidence>
<sequence length="72" mass="8164">MPKKTTPKMVQIAVSIPEPLYEAAKRIQAMEGWNESEMHRLFWEKGFALHVQGTLARHQLGLISSEAESLSE</sequence>
<organism evidence="1 2">
    <name type="scientific">Nostoc commune NIES-4072</name>
    <dbReference type="NCBI Taxonomy" id="2005467"/>
    <lineage>
        <taxon>Bacteria</taxon>
        <taxon>Bacillati</taxon>
        <taxon>Cyanobacteriota</taxon>
        <taxon>Cyanophyceae</taxon>
        <taxon>Nostocales</taxon>
        <taxon>Nostocaceae</taxon>
        <taxon>Nostoc</taxon>
    </lineage>
</organism>
<dbReference type="OrthoDB" id="488447at2"/>
<dbReference type="Proteomes" id="UP000245124">
    <property type="component" value="Unassembled WGS sequence"/>
</dbReference>
<name>A0A2R5FZB6_NOSCO</name>
<dbReference type="RefSeq" id="WP_109013253.1">
    <property type="nucleotide sequence ID" value="NZ_BDUD01000002.1"/>
</dbReference>
<reference evidence="1 2" key="1">
    <citation type="submission" date="2017-06" db="EMBL/GenBank/DDBJ databases">
        <title>Genome sequencing of cyanobaciteial culture collection at National Institute for Environmental Studies (NIES).</title>
        <authorList>
            <person name="Hirose Y."/>
            <person name="Shimura Y."/>
            <person name="Fujisawa T."/>
            <person name="Nakamura Y."/>
            <person name="Kawachi M."/>
        </authorList>
    </citation>
    <scope>NUCLEOTIDE SEQUENCE [LARGE SCALE GENOMIC DNA]</scope>
    <source>
        <strain evidence="1 2">NIES-4072</strain>
    </source>
</reference>
<proteinExistence type="predicted"/>
<gene>
    <name evidence="1" type="ORF">NIES4072_71110</name>
</gene>
<comment type="caution">
    <text evidence="1">The sequence shown here is derived from an EMBL/GenBank/DDBJ whole genome shotgun (WGS) entry which is preliminary data.</text>
</comment>
<accession>A0A2R5FZB6</accession>